<dbReference type="OrthoDB" id="179461at2157"/>
<evidence type="ECO:0000313" key="1">
    <source>
        <dbReference type="EMBL" id="QLG29251.1"/>
    </source>
</evidence>
<sequence length="58" mass="6344">MAASDVWSDPNRCPFCGAGLRNPGDGFIDHIEEASDCASRFGLWRDRIGDDIQGDWSG</sequence>
<dbReference type="KEGG" id="halg:HUG10_17690"/>
<dbReference type="GeneID" id="56030705"/>
<gene>
    <name evidence="1" type="ORF">HUG10_17690</name>
</gene>
<reference evidence="1 2" key="1">
    <citation type="submission" date="2020-07" db="EMBL/GenBank/DDBJ databases">
        <title>Gai3-2, isolated from salt lake.</title>
        <authorList>
            <person name="Cui H."/>
            <person name="Shi X."/>
        </authorList>
    </citation>
    <scope>NUCLEOTIDE SEQUENCE [LARGE SCALE GENOMIC DNA]</scope>
    <source>
        <strain evidence="1 2">Gai3-2</strain>
    </source>
</reference>
<dbReference type="RefSeq" id="WP_179170825.1">
    <property type="nucleotide sequence ID" value="NZ_CP058529.1"/>
</dbReference>
<organism evidence="1 2">
    <name type="scientific">Halorarum halophilum</name>
    <dbReference type="NCBI Taxonomy" id="2743090"/>
    <lineage>
        <taxon>Archaea</taxon>
        <taxon>Methanobacteriati</taxon>
        <taxon>Methanobacteriota</taxon>
        <taxon>Stenosarchaea group</taxon>
        <taxon>Halobacteria</taxon>
        <taxon>Halobacteriales</taxon>
        <taxon>Haloferacaceae</taxon>
        <taxon>Halorarum</taxon>
    </lineage>
</organism>
<dbReference type="Proteomes" id="UP000509750">
    <property type="component" value="Chromosome"/>
</dbReference>
<name>A0A7D5GJW8_9EURY</name>
<protein>
    <submittedName>
        <fullName evidence="1">Uncharacterized protein</fullName>
    </submittedName>
</protein>
<dbReference type="InterPro" id="IPR055924">
    <property type="entry name" value="DUF7501"/>
</dbReference>
<accession>A0A7D5GJW8</accession>
<evidence type="ECO:0000313" key="2">
    <source>
        <dbReference type="Proteomes" id="UP000509750"/>
    </source>
</evidence>
<proteinExistence type="predicted"/>
<keyword evidence="2" id="KW-1185">Reference proteome</keyword>
<dbReference type="EMBL" id="CP058529">
    <property type="protein sequence ID" value="QLG29251.1"/>
    <property type="molecule type" value="Genomic_DNA"/>
</dbReference>
<dbReference type="Pfam" id="PF24333">
    <property type="entry name" value="DUF7501"/>
    <property type="match status" value="1"/>
</dbReference>
<dbReference type="AlphaFoldDB" id="A0A7D5GJW8"/>